<evidence type="ECO:0000313" key="2">
    <source>
        <dbReference type="EMBL" id="PXF42700.1"/>
    </source>
</evidence>
<comment type="caution">
    <text evidence="2">The sequence shown here is derived from an EMBL/GenBank/DDBJ whole genome shotgun (WGS) entry which is preliminary data.</text>
</comment>
<keyword evidence="1" id="KW-1133">Transmembrane helix</keyword>
<organism evidence="2 3">
    <name type="scientific">Gracilariopsis chorda</name>
    <dbReference type="NCBI Taxonomy" id="448386"/>
    <lineage>
        <taxon>Eukaryota</taxon>
        <taxon>Rhodophyta</taxon>
        <taxon>Florideophyceae</taxon>
        <taxon>Rhodymeniophycidae</taxon>
        <taxon>Gracilariales</taxon>
        <taxon>Gracilariaceae</taxon>
        <taxon>Gracilariopsis</taxon>
    </lineage>
</organism>
<dbReference type="Proteomes" id="UP000247409">
    <property type="component" value="Unassembled WGS sequence"/>
</dbReference>
<keyword evidence="1" id="KW-0472">Membrane</keyword>
<feature type="transmembrane region" description="Helical" evidence="1">
    <location>
        <begin position="250"/>
        <end position="269"/>
    </location>
</feature>
<feature type="transmembrane region" description="Helical" evidence="1">
    <location>
        <begin position="26"/>
        <end position="47"/>
    </location>
</feature>
<evidence type="ECO:0008006" key="4">
    <source>
        <dbReference type="Google" id="ProtNLM"/>
    </source>
</evidence>
<keyword evidence="3" id="KW-1185">Reference proteome</keyword>
<name>A0A2V3INJ9_9FLOR</name>
<dbReference type="AlphaFoldDB" id="A0A2V3INJ9"/>
<evidence type="ECO:0000313" key="3">
    <source>
        <dbReference type="Proteomes" id="UP000247409"/>
    </source>
</evidence>
<keyword evidence="1" id="KW-0812">Transmembrane</keyword>
<gene>
    <name evidence="2" type="ORF">BWQ96_07586</name>
</gene>
<proteinExistence type="predicted"/>
<sequence length="332" mass="37487">MLTIALKATYITLIISVKRSKRRRRFLQAAALVFFVILEILLVFSVHPYSAFRSVPCVSVDTSLRFSVGNHSPQAESAATGCRTLNRGRFTEHNATFSMSTGRTACGKKPLFRFYLNSTTLFTNLIDLQRSAIDTENHTVACASRPVSTRDNKCLLVLRAENDLFISDLLYTFPPAAQVFDIEQLPFSATRLPYKPSQEQAEFLGARAANVLLEGVRKPVLFRHRVFSGFSNETCRERDVDPLHTQIHPAMFTALVLIWCACFLTYTVLRCVKPLGTPFFDMRDPMHWAERTYRPSRVILERDAVIQAVVFENGKRRVLVCPPGGNHQPGVV</sequence>
<dbReference type="EMBL" id="NBIV01000153">
    <property type="protein sequence ID" value="PXF42700.1"/>
    <property type="molecule type" value="Genomic_DNA"/>
</dbReference>
<protein>
    <recommendedName>
        <fullName evidence="4">Transmembrane protein</fullName>
    </recommendedName>
</protein>
<reference evidence="2 3" key="1">
    <citation type="journal article" date="2018" name="Mol. Biol. Evol.">
        <title>Analysis of the draft genome of the red seaweed Gracilariopsis chorda provides insights into genome size evolution in Rhodophyta.</title>
        <authorList>
            <person name="Lee J."/>
            <person name="Yang E.C."/>
            <person name="Graf L."/>
            <person name="Yang J.H."/>
            <person name="Qiu H."/>
            <person name="Zel Zion U."/>
            <person name="Chan C.X."/>
            <person name="Stephens T.G."/>
            <person name="Weber A.P.M."/>
            <person name="Boo G.H."/>
            <person name="Boo S.M."/>
            <person name="Kim K.M."/>
            <person name="Shin Y."/>
            <person name="Jung M."/>
            <person name="Lee S.J."/>
            <person name="Yim H.S."/>
            <person name="Lee J.H."/>
            <person name="Bhattacharya D."/>
            <person name="Yoon H.S."/>
        </authorList>
    </citation>
    <scope>NUCLEOTIDE SEQUENCE [LARGE SCALE GENOMIC DNA]</scope>
    <source>
        <strain evidence="2 3">SKKU-2015</strain>
        <tissue evidence="2">Whole body</tissue>
    </source>
</reference>
<evidence type="ECO:0000256" key="1">
    <source>
        <dbReference type="SAM" id="Phobius"/>
    </source>
</evidence>
<accession>A0A2V3INJ9</accession>